<dbReference type="EMBL" id="CM056810">
    <property type="protein sequence ID" value="KAJ8644055.1"/>
    <property type="molecule type" value="Genomic_DNA"/>
</dbReference>
<protein>
    <submittedName>
        <fullName evidence="1">Uncharacterized protein</fullName>
    </submittedName>
</protein>
<name>A0ACC2MEG3_PERAE</name>
<accession>A0ACC2MEG3</accession>
<evidence type="ECO:0000313" key="2">
    <source>
        <dbReference type="Proteomes" id="UP001234297"/>
    </source>
</evidence>
<reference evidence="1 2" key="1">
    <citation type="journal article" date="2022" name="Hortic Res">
        <title>A haplotype resolved chromosomal level avocado genome allows analysis of novel avocado genes.</title>
        <authorList>
            <person name="Nath O."/>
            <person name="Fletcher S.J."/>
            <person name="Hayward A."/>
            <person name="Shaw L.M."/>
            <person name="Masouleh A.K."/>
            <person name="Furtado A."/>
            <person name="Henry R.J."/>
            <person name="Mitter N."/>
        </authorList>
    </citation>
    <scope>NUCLEOTIDE SEQUENCE [LARGE SCALE GENOMIC DNA]</scope>
    <source>
        <strain evidence="2">cv. Hass</strain>
    </source>
</reference>
<proteinExistence type="predicted"/>
<organism evidence="1 2">
    <name type="scientific">Persea americana</name>
    <name type="common">Avocado</name>
    <dbReference type="NCBI Taxonomy" id="3435"/>
    <lineage>
        <taxon>Eukaryota</taxon>
        <taxon>Viridiplantae</taxon>
        <taxon>Streptophyta</taxon>
        <taxon>Embryophyta</taxon>
        <taxon>Tracheophyta</taxon>
        <taxon>Spermatophyta</taxon>
        <taxon>Magnoliopsida</taxon>
        <taxon>Magnoliidae</taxon>
        <taxon>Laurales</taxon>
        <taxon>Lauraceae</taxon>
        <taxon>Persea</taxon>
    </lineage>
</organism>
<sequence>MSSFSSSHSLRLSSYGFDIFHSNVSHSGNPNLWCISKSSHHFTTSIFDSSSQHLTMLLSNPTLGSSTLITGVYGSDNPTLRRDLWKVLIDSSLTTLPWCVLGDFNAILSNAEKLNLRQSNPSSRKDFQSVVMQAGRLDINFSGNKFTWSNNR</sequence>
<gene>
    <name evidence="1" type="ORF">MRB53_005803</name>
</gene>
<dbReference type="Proteomes" id="UP001234297">
    <property type="component" value="Chromosome 2"/>
</dbReference>
<evidence type="ECO:0000313" key="1">
    <source>
        <dbReference type="EMBL" id="KAJ8644055.1"/>
    </source>
</evidence>
<keyword evidence="2" id="KW-1185">Reference proteome</keyword>
<comment type="caution">
    <text evidence="1">The sequence shown here is derived from an EMBL/GenBank/DDBJ whole genome shotgun (WGS) entry which is preliminary data.</text>
</comment>